<evidence type="ECO:0000313" key="5">
    <source>
        <dbReference type="EMBL" id="CAD7670474.1"/>
    </source>
</evidence>
<protein>
    <submittedName>
        <fullName evidence="5">(raccoon dog) hypothetical protein</fullName>
    </submittedName>
</protein>
<dbReference type="EMBL" id="CAJHUB010000657">
    <property type="protein sequence ID" value="CAD7670474.1"/>
    <property type="molecule type" value="Genomic_DNA"/>
</dbReference>
<evidence type="ECO:0000313" key="6">
    <source>
        <dbReference type="Proteomes" id="UP000645828"/>
    </source>
</evidence>
<evidence type="ECO:0000256" key="1">
    <source>
        <dbReference type="ARBA" id="ARBA00022734"/>
    </source>
</evidence>
<dbReference type="InterPro" id="IPR016186">
    <property type="entry name" value="C-type_lectin-like/link_sf"/>
</dbReference>
<feature type="compositionally biased region" description="Basic and acidic residues" evidence="3">
    <location>
        <begin position="1"/>
        <end position="14"/>
    </location>
</feature>
<feature type="compositionally biased region" description="Basic and acidic residues" evidence="3">
    <location>
        <begin position="25"/>
        <end position="36"/>
    </location>
</feature>
<feature type="domain" description="C-type lectin" evidence="4">
    <location>
        <begin position="25"/>
        <end position="140"/>
    </location>
</feature>
<feature type="compositionally biased region" description="Basic residues" evidence="3">
    <location>
        <begin position="15"/>
        <end position="24"/>
    </location>
</feature>
<dbReference type="GO" id="GO:0030246">
    <property type="term" value="F:carbohydrate binding"/>
    <property type="evidence" value="ECO:0007669"/>
    <property type="project" value="UniProtKB-KW"/>
</dbReference>
<name>A0A811Y4A3_NYCPR</name>
<evidence type="ECO:0000259" key="4">
    <source>
        <dbReference type="PROSITE" id="PS50041"/>
    </source>
</evidence>
<proteinExistence type="predicted"/>
<comment type="caution">
    <text evidence="5">The sequence shown here is derived from an EMBL/GenBank/DDBJ whole genome shotgun (WGS) entry which is preliminary data.</text>
</comment>
<dbReference type="AlphaFoldDB" id="A0A811Y4A3"/>
<dbReference type="InterPro" id="IPR018378">
    <property type="entry name" value="C-type_lectin_CS"/>
</dbReference>
<feature type="region of interest" description="Disordered" evidence="3">
    <location>
        <begin position="1"/>
        <end position="36"/>
    </location>
</feature>
<dbReference type="Gene3D" id="3.10.100.10">
    <property type="entry name" value="Mannose-Binding Protein A, subunit A"/>
    <property type="match status" value="2"/>
</dbReference>
<reference evidence="5" key="1">
    <citation type="submission" date="2020-12" db="EMBL/GenBank/DDBJ databases">
        <authorList>
            <consortium name="Molecular Ecology Group"/>
        </authorList>
    </citation>
    <scope>NUCLEOTIDE SEQUENCE</scope>
    <source>
        <strain evidence="5">TBG_1078</strain>
    </source>
</reference>
<dbReference type="Proteomes" id="UP000645828">
    <property type="component" value="Unassembled WGS sequence"/>
</dbReference>
<dbReference type="PROSITE" id="PS00615">
    <property type="entry name" value="C_TYPE_LECTIN_1"/>
    <property type="match status" value="1"/>
</dbReference>
<keyword evidence="6" id="KW-1185">Reference proteome</keyword>
<keyword evidence="1" id="KW-0430">Lectin</keyword>
<dbReference type="InterPro" id="IPR001304">
    <property type="entry name" value="C-type_lectin-like"/>
</dbReference>
<organism evidence="5 6">
    <name type="scientific">Nyctereutes procyonoides</name>
    <name type="common">Raccoon dog</name>
    <name type="synonym">Canis procyonoides</name>
    <dbReference type="NCBI Taxonomy" id="34880"/>
    <lineage>
        <taxon>Eukaryota</taxon>
        <taxon>Metazoa</taxon>
        <taxon>Chordata</taxon>
        <taxon>Craniata</taxon>
        <taxon>Vertebrata</taxon>
        <taxon>Euteleostomi</taxon>
        <taxon>Mammalia</taxon>
        <taxon>Eutheria</taxon>
        <taxon>Laurasiatheria</taxon>
        <taxon>Carnivora</taxon>
        <taxon>Caniformia</taxon>
        <taxon>Canidae</taxon>
        <taxon>Nyctereutes</taxon>
    </lineage>
</organism>
<evidence type="ECO:0000256" key="2">
    <source>
        <dbReference type="ARBA" id="ARBA00023157"/>
    </source>
</evidence>
<gene>
    <name evidence="5" type="ORF">NYPRO_LOCUS3269</name>
</gene>
<dbReference type="PROSITE" id="PS50041">
    <property type="entry name" value="C_TYPE_LECTIN_2"/>
    <property type="match status" value="1"/>
</dbReference>
<dbReference type="PANTHER" id="PTHR22803">
    <property type="entry name" value="MANNOSE, PHOSPHOLIPASE, LECTIN RECEPTOR RELATED"/>
    <property type="match status" value="1"/>
</dbReference>
<dbReference type="SUPFAM" id="SSF56436">
    <property type="entry name" value="C-type lectin-like"/>
    <property type="match status" value="1"/>
</dbReference>
<dbReference type="InterPro" id="IPR050111">
    <property type="entry name" value="C-type_lectin/snaclec_domain"/>
</dbReference>
<evidence type="ECO:0000256" key="3">
    <source>
        <dbReference type="SAM" id="MobiDB-lite"/>
    </source>
</evidence>
<accession>A0A811Y4A3</accession>
<sequence length="146" mass="17405">MIVTERERERDTQRERKRQRHRQREKQASCREPDRKIGAAAQRIGSHLVPTATFISTTPRNWTEGERNSSEMKADLLVINTKDEQQWVDQTPYNESVTFWHSGEPSNVDEHCVMLHFHYFSRQWGWNDVPCNGHHKLLCKMKKIYL</sequence>
<dbReference type="Pfam" id="PF00059">
    <property type="entry name" value="Lectin_C"/>
    <property type="match status" value="1"/>
</dbReference>
<keyword evidence="2" id="KW-1015">Disulfide bond</keyword>
<dbReference type="InterPro" id="IPR016187">
    <property type="entry name" value="CTDL_fold"/>
</dbReference>